<evidence type="ECO:0000256" key="2">
    <source>
        <dbReference type="ARBA" id="ARBA00006727"/>
    </source>
</evidence>
<dbReference type="Proteomes" id="UP000509510">
    <property type="component" value="Chromosome V"/>
</dbReference>
<dbReference type="GO" id="GO:0022857">
    <property type="term" value="F:transmembrane transporter activity"/>
    <property type="evidence" value="ECO:0007669"/>
    <property type="project" value="InterPro"/>
</dbReference>
<feature type="domain" description="Major facilitator superfamily (MFS) profile" evidence="4">
    <location>
        <begin position="260"/>
        <end position="454"/>
    </location>
</feature>
<dbReference type="PANTHER" id="PTHR11360:SF287">
    <property type="entry name" value="MFS MONOCARBOXYLATE TRANSPORTER"/>
    <property type="match status" value="1"/>
</dbReference>
<evidence type="ECO:0000259" key="4">
    <source>
        <dbReference type="PROSITE" id="PS50850"/>
    </source>
</evidence>
<feature type="transmembrane region" description="Helical" evidence="3">
    <location>
        <begin position="184"/>
        <end position="204"/>
    </location>
</feature>
<feature type="transmembrane region" description="Helical" evidence="3">
    <location>
        <begin position="125"/>
        <end position="146"/>
    </location>
</feature>
<evidence type="ECO:0000313" key="5">
    <source>
        <dbReference type="EMBL" id="QKX61602.1"/>
    </source>
</evidence>
<gene>
    <name evidence="5" type="ORF">TRUGW13939_08754</name>
</gene>
<feature type="transmembrane region" description="Helical" evidence="3">
    <location>
        <begin position="216"/>
        <end position="234"/>
    </location>
</feature>
<feature type="transmembrane region" description="Helical" evidence="3">
    <location>
        <begin position="96"/>
        <end position="118"/>
    </location>
</feature>
<dbReference type="Gene3D" id="1.20.1250.20">
    <property type="entry name" value="MFS general substrate transporter like domains"/>
    <property type="match status" value="2"/>
</dbReference>
<keyword evidence="3" id="KW-1133">Transmembrane helix</keyword>
<dbReference type="GeneID" id="55996242"/>
<dbReference type="GO" id="GO:0016020">
    <property type="term" value="C:membrane"/>
    <property type="evidence" value="ECO:0007669"/>
    <property type="project" value="UniProtKB-SubCell"/>
</dbReference>
<dbReference type="PROSITE" id="PS50850">
    <property type="entry name" value="MFS"/>
    <property type="match status" value="1"/>
</dbReference>
<dbReference type="InterPro" id="IPR020846">
    <property type="entry name" value="MFS_dom"/>
</dbReference>
<dbReference type="OrthoDB" id="2213137at2759"/>
<feature type="transmembrane region" description="Helical" evidence="3">
    <location>
        <begin position="56"/>
        <end position="76"/>
    </location>
</feature>
<dbReference type="EMBL" id="CP055902">
    <property type="protein sequence ID" value="QKX61602.1"/>
    <property type="molecule type" value="Genomic_DNA"/>
</dbReference>
<feature type="transmembrane region" description="Helical" evidence="3">
    <location>
        <begin position="158"/>
        <end position="175"/>
    </location>
</feature>
<keyword evidence="6" id="KW-1185">Reference proteome</keyword>
<dbReference type="RefSeq" id="XP_035347776.1">
    <property type="nucleotide sequence ID" value="XM_035491883.1"/>
</dbReference>
<organism evidence="5 6">
    <name type="scientific">Talaromyces rugulosus</name>
    <name type="common">Penicillium rugulosum</name>
    <dbReference type="NCBI Taxonomy" id="121627"/>
    <lineage>
        <taxon>Eukaryota</taxon>
        <taxon>Fungi</taxon>
        <taxon>Dikarya</taxon>
        <taxon>Ascomycota</taxon>
        <taxon>Pezizomycotina</taxon>
        <taxon>Eurotiomycetes</taxon>
        <taxon>Eurotiomycetidae</taxon>
        <taxon>Eurotiales</taxon>
        <taxon>Trichocomaceae</taxon>
        <taxon>Talaromyces</taxon>
        <taxon>Talaromyces sect. Islandici</taxon>
    </lineage>
</organism>
<sequence>MAELSQYRRRSVSTRTIVATETTNIEYGEDRDTGELVSDSAGYGEPPPPADRGKDAYLFLTACFILEALVWGLPFTYGVFQDYYSTHEPFKGSSNIATVGTCALGVLYLDLPLIFAILQANQNYLRVACSFGVVLMAVSLVISSFATNVATLIGAQGILYGLGGSISYSTCLLLIDEWYVQRKGFAFGIMLAGTGCGGTIIPVITQQLLNRFGYQTTLRAFAVAIVILAGPFVYCMRPRLPPTSRSLKNRINIKFMTTSTFMLLQLCNTIQGLGFFLPSIYLPSYAASIGASPSVGSLSVLLYNIASTIGCVLMGAIIDKYDVTTCSFLSTVGSTIGVFVIWGFSTSLTPLFIFAVEYGIFAGSWVATWPGIVRAVTQKTNSADPSTVLAWIATGRGLGNVISGPLSEALLQGSPWKGQAQYGYGSGYGTVIVFTGITALLSGASFVGRRVGWI</sequence>
<evidence type="ECO:0000256" key="3">
    <source>
        <dbReference type="SAM" id="Phobius"/>
    </source>
</evidence>
<dbReference type="InterPro" id="IPR050327">
    <property type="entry name" value="Proton-linked_MCT"/>
</dbReference>
<dbReference type="AlphaFoldDB" id="A0A7H8R5G7"/>
<dbReference type="InterPro" id="IPR036259">
    <property type="entry name" value="MFS_trans_sf"/>
</dbReference>
<dbReference type="SUPFAM" id="SSF103473">
    <property type="entry name" value="MFS general substrate transporter"/>
    <property type="match status" value="1"/>
</dbReference>
<dbReference type="PANTHER" id="PTHR11360">
    <property type="entry name" value="MONOCARBOXYLATE TRANSPORTER"/>
    <property type="match status" value="1"/>
</dbReference>
<protein>
    <recommendedName>
        <fullName evidence="4">Major facilitator superfamily (MFS) profile domain-containing protein</fullName>
    </recommendedName>
</protein>
<feature type="transmembrane region" description="Helical" evidence="3">
    <location>
        <begin position="255"/>
        <end position="281"/>
    </location>
</feature>
<keyword evidence="3" id="KW-0812">Transmembrane</keyword>
<comment type="subcellular location">
    <subcellularLocation>
        <location evidence="1">Membrane</location>
        <topology evidence="1">Multi-pass membrane protein</topology>
    </subcellularLocation>
</comment>
<feature type="transmembrane region" description="Helical" evidence="3">
    <location>
        <begin position="301"/>
        <end position="318"/>
    </location>
</feature>
<feature type="transmembrane region" description="Helical" evidence="3">
    <location>
        <begin position="325"/>
        <end position="345"/>
    </location>
</feature>
<feature type="transmembrane region" description="Helical" evidence="3">
    <location>
        <begin position="351"/>
        <end position="376"/>
    </location>
</feature>
<comment type="similarity">
    <text evidence="2">Belongs to the major facilitator superfamily. Monocarboxylate porter (TC 2.A.1.13) family.</text>
</comment>
<name>A0A7H8R5G7_TALRU</name>
<dbReference type="InterPro" id="IPR011701">
    <property type="entry name" value="MFS"/>
</dbReference>
<evidence type="ECO:0000313" key="6">
    <source>
        <dbReference type="Proteomes" id="UP000509510"/>
    </source>
</evidence>
<dbReference type="Pfam" id="PF07690">
    <property type="entry name" value="MFS_1"/>
    <property type="match status" value="1"/>
</dbReference>
<feature type="transmembrane region" description="Helical" evidence="3">
    <location>
        <begin position="427"/>
        <end position="448"/>
    </location>
</feature>
<keyword evidence="3" id="KW-0472">Membrane</keyword>
<proteinExistence type="inferred from homology"/>
<evidence type="ECO:0000256" key="1">
    <source>
        <dbReference type="ARBA" id="ARBA00004141"/>
    </source>
</evidence>
<accession>A0A7H8R5G7</accession>
<dbReference type="KEGG" id="trg:TRUGW13939_08754"/>
<reference evidence="6" key="1">
    <citation type="submission" date="2020-06" db="EMBL/GenBank/DDBJ databases">
        <title>A chromosome-scale genome assembly of Talaromyces rugulosus W13939.</title>
        <authorList>
            <person name="Wang B."/>
            <person name="Guo L."/>
            <person name="Ye K."/>
            <person name="Wang L."/>
        </authorList>
    </citation>
    <scope>NUCLEOTIDE SEQUENCE [LARGE SCALE GENOMIC DNA]</scope>
    <source>
        <strain evidence="6">W13939</strain>
    </source>
</reference>